<keyword evidence="2" id="KW-0813">Transport</keyword>
<comment type="similarity">
    <text evidence="1">Belongs to the V-ATPase E subunit family.</text>
</comment>
<dbReference type="GO" id="GO:0046961">
    <property type="term" value="F:proton-transporting ATPase activity, rotational mechanism"/>
    <property type="evidence" value="ECO:0007669"/>
    <property type="project" value="InterPro"/>
</dbReference>
<dbReference type="InterPro" id="IPR002842">
    <property type="entry name" value="ATPase_V1_Esu"/>
</dbReference>
<dbReference type="OrthoDB" id="10263003at2759"/>
<dbReference type="SUPFAM" id="SSF160527">
    <property type="entry name" value="V-type ATPase subunit E-like"/>
    <property type="match status" value="1"/>
</dbReference>
<evidence type="ECO:0008006" key="6">
    <source>
        <dbReference type="Google" id="ProtNLM"/>
    </source>
</evidence>
<dbReference type="FunCoup" id="A0A409X8E4">
    <property type="interactions" value="236"/>
</dbReference>
<dbReference type="PANTHER" id="PTHR45715">
    <property type="entry name" value="ATPASE H+-TRANSPORTING V1 SUBUNIT E1A-RELATED"/>
    <property type="match status" value="1"/>
</dbReference>
<sequence>MSRALNDDEVLSEMNKMVAFIKQEALEKAREIKVKADEEFAIEKVRAEPICSSPDLHFLGLTDALSVQAKLVKQEQQAIDAQYEKKRKGAEVAQKIAQSTITNKSRLKLLHKREEILQQIFAAVREPATPLYKTNGYVQFLEGILTESFLYILEPNVTIYSRKSDVDTVKQAAESAANAYKEISGRNIAFEVEGTISDDESQGGVKLVSGTGRITLDNTMEERLRLLEDKMLPEIRTNLFGKNENRKFYT</sequence>
<evidence type="ECO:0000256" key="3">
    <source>
        <dbReference type="ARBA" id="ARBA00023065"/>
    </source>
</evidence>
<dbReference type="EMBL" id="NHYD01002385">
    <property type="protein sequence ID" value="PPQ87063.1"/>
    <property type="molecule type" value="Genomic_DNA"/>
</dbReference>
<organism evidence="4 5">
    <name type="scientific">Psilocybe cyanescens</name>
    <dbReference type="NCBI Taxonomy" id="93625"/>
    <lineage>
        <taxon>Eukaryota</taxon>
        <taxon>Fungi</taxon>
        <taxon>Dikarya</taxon>
        <taxon>Basidiomycota</taxon>
        <taxon>Agaricomycotina</taxon>
        <taxon>Agaricomycetes</taxon>
        <taxon>Agaricomycetidae</taxon>
        <taxon>Agaricales</taxon>
        <taxon>Agaricineae</taxon>
        <taxon>Strophariaceae</taxon>
        <taxon>Psilocybe</taxon>
    </lineage>
</organism>
<gene>
    <name evidence="4" type="ORF">CVT25_000043</name>
</gene>
<dbReference type="InterPro" id="IPR038495">
    <property type="entry name" value="ATPase_E_C"/>
</dbReference>
<dbReference type="GO" id="GO:0033178">
    <property type="term" value="C:proton-transporting two-sector ATPase complex, catalytic domain"/>
    <property type="evidence" value="ECO:0007669"/>
    <property type="project" value="InterPro"/>
</dbReference>
<evidence type="ECO:0000256" key="1">
    <source>
        <dbReference type="ARBA" id="ARBA00005901"/>
    </source>
</evidence>
<dbReference type="Proteomes" id="UP000283269">
    <property type="component" value="Unassembled WGS sequence"/>
</dbReference>
<dbReference type="Gene3D" id="3.30.2320.30">
    <property type="entry name" value="ATP synthase, E subunit, C-terminal"/>
    <property type="match status" value="1"/>
</dbReference>
<proteinExistence type="inferred from homology"/>
<dbReference type="AlphaFoldDB" id="A0A409X8E4"/>
<name>A0A409X8E4_PSICY</name>
<dbReference type="Gene3D" id="6.10.250.1620">
    <property type="match status" value="1"/>
</dbReference>
<comment type="caution">
    <text evidence="4">The sequence shown here is derived from an EMBL/GenBank/DDBJ whole genome shotgun (WGS) entry which is preliminary data.</text>
</comment>
<reference evidence="4 5" key="1">
    <citation type="journal article" date="2018" name="Evol. Lett.">
        <title>Horizontal gene cluster transfer increased hallucinogenic mushroom diversity.</title>
        <authorList>
            <person name="Reynolds H.T."/>
            <person name="Vijayakumar V."/>
            <person name="Gluck-Thaler E."/>
            <person name="Korotkin H.B."/>
            <person name="Matheny P.B."/>
            <person name="Slot J.C."/>
        </authorList>
    </citation>
    <scope>NUCLEOTIDE SEQUENCE [LARGE SCALE GENOMIC DNA]</scope>
    <source>
        <strain evidence="4 5">2631</strain>
    </source>
</reference>
<keyword evidence="3" id="KW-0406">Ion transport</keyword>
<evidence type="ECO:0000313" key="4">
    <source>
        <dbReference type="EMBL" id="PPQ87063.1"/>
    </source>
</evidence>
<dbReference type="STRING" id="93625.A0A409X8E4"/>
<keyword evidence="5" id="KW-1185">Reference proteome</keyword>
<accession>A0A409X8E4</accession>
<protein>
    <recommendedName>
        <fullName evidence="6">V-type proton ATPase subunit E</fullName>
    </recommendedName>
</protein>
<evidence type="ECO:0000313" key="5">
    <source>
        <dbReference type="Proteomes" id="UP000283269"/>
    </source>
</evidence>
<evidence type="ECO:0000256" key="2">
    <source>
        <dbReference type="ARBA" id="ARBA00022448"/>
    </source>
</evidence>
<dbReference type="InParanoid" id="A0A409X8E4"/>
<dbReference type="Pfam" id="PF01991">
    <property type="entry name" value="vATP-synt_E"/>
    <property type="match status" value="2"/>
</dbReference>